<dbReference type="Gene3D" id="3.80.10.10">
    <property type="entry name" value="Ribonuclease Inhibitor"/>
    <property type="match status" value="1"/>
</dbReference>
<dbReference type="STRING" id="542762.A0A4S4F1K0"/>
<comment type="subcellular location">
    <subcellularLocation>
        <location evidence="1">Membrane</location>
        <topology evidence="1">Single-pass type I membrane protein</topology>
    </subcellularLocation>
</comment>
<reference evidence="2 3" key="1">
    <citation type="journal article" date="2018" name="Proc. Natl. Acad. Sci. U.S.A.">
        <title>Draft genome sequence of Camellia sinensis var. sinensis provides insights into the evolution of the tea genome and tea quality.</title>
        <authorList>
            <person name="Wei C."/>
            <person name="Yang H."/>
            <person name="Wang S."/>
            <person name="Zhao J."/>
            <person name="Liu C."/>
            <person name="Gao L."/>
            <person name="Xia E."/>
            <person name="Lu Y."/>
            <person name="Tai Y."/>
            <person name="She G."/>
            <person name="Sun J."/>
            <person name="Cao H."/>
            <person name="Tong W."/>
            <person name="Gao Q."/>
            <person name="Li Y."/>
            <person name="Deng W."/>
            <person name="Jiang X."/>
            <person name="Wang W."/>
            <person name="Chen Q."/>
            <person name="Zhang S."/>
            <person name="Li H."/>
            <person name="Wu J."/>
            <person name="Wang P."/>
            <person name="Li P."/>
            <person name="Shi C."/>
            <person name="Zheng F."/>
            <person name="Jian J."/>
            <person name="Huang B."/>
            <person name="Shan D."/>
            <person name="Shi M."/>
            <person name="Fang C."/>
            <person name="Yue Y."/>
            <person name="Li F."/>
            <person name="Li D."/>
            <person name="Wei S."/>
            <person name="Han B."/>
            <person name="Jiang C."/>
            <person name="Yin Y."/>
            <person name="Xia T."/>
            <person name="Zhang Z."/>
            <person name="Bennetzen J.L."/>
            <person name="Zhao S."/>
            <person name="Wan X."/>
        </authorList>
    </citation>
    <scope>NUCLEOTIDE SEQUENCE [LARGE SCALE GENOMIC DNA]</scope>
    <source>
        <strain evidence="3">cv. Shuchazao</strain>
        <tissue evidence="2">Leaf</tissue>
    </source>
</reference>
<dbReference type="InterPro" id="IPR001611">
    <property type="entry name" value="Leu-rich_rpt"/>
</dbReference>
<proteinExistence type="predicted"/>
<keyword evidence="3" id="KW-1185">Reference proteome</keyword>
<name>A0A4S4F1K0_CAMSN</name>
<gene>
    <name evidence="2" type="ORF">TEA_010781</name>
</gene>
<organism evidence="2 3">
    <name type="scientific">Camellia sinensis var. sinensis</name>
    <name type="common">China tea</name>
    <dbReference type="NCBI Taxonomy" id="542762"/>
    <lineage>
        <taxon>Eukaryota</taxon>
        <taxon>Viridiplantae</taxon>
        <taxon>Streptophyta</taxon>
        <taxon>Embryophyta</taxon>
        <taxon>Tracheophyta</taxon>
        <taxon>Spermatophyta</taxon>
        <taxon>Magnoliopsida</taxon>
        <taxon>eudicotyledons</taxon>
        <taxon>Gunneridae</taxon>
        <taxon>Pentapetalae</taxon>
        <taxon>asterids</taxon>
        <taxon>Ericales</taxon>
        <taxon>Theaceae</taxon>
        <taxon>Camellia</taxon>
    </lineage>
</organism>
<dbReference type="EMBL" id="SDRB02000357">
    <property type="protein sequence ID" value="THG23333.1"/>
    <property type="molecule type" value="Genomic_DNA"/>
</dbReference>
<dbReference type="SUPFAM" id="SSF52058">
    <property type="entry name" value="L domain-like"/>
    <property type="match status" value="1"/>
</dbReference>
<dbReference type="InterPro" id="IPR032675">
    <property type="entry name" value="LRR_dom_sf"/>
</dbReference>
<dbReference type="AlphaFoldDB" id="A0A4S4F1K0"/>
<comment type="caution">
    <text evidence="2">The sequence shown here is derived from an EMBL/GenBank/DDBJ whole genome shotgun (WGS) entry which is preliminary data.</text>
</comment>
<accession>A0A4S4F1K0</accession>
<evidence type="ECO:0000313" key="3">
    <source>
        <dbReference type="Proteomes" id="UP000306102"/>
    </source>
</evidence>
<protein>
    <submittedName>
        <fullName evidence="2">Uncharacterized protein</fullName>
    </submittedName>
</protein>
<dbReference type="PANTHER" id="PTHR48006">
    <property type="entry name" value="LEUCINE-RICH REPEAT-CONTAINING PROTEIN DDB_G0281931-RELATED"/>
    <property type="match status" value="1"/>
</dbReference>
<dbReference type="Pfam" id="PF00560">
    <property type="entry name" value="LRR_1"/>
    <property type="match status" value="1"/>
</dbReference>
<dbReference type="Proteomes" id="UP000306102">
    <property type="component" value="Unassembled WGS sequence"/>
</dbReference>
<dbReference type="PANTHER" id="PTHR48006:SF81">
    <property type="entry name" value="PROTEIN KINASE DOMAIN-CONTAINING PROTEIN"/>
    <property type="match status" value="1"/>
</dbReference>
<evidence type="ECO:0000256" key="1">
    <source>
        <dbReference type="ARBA" id="ARBA00004479"/>
    </source>
</evidence>
<dbReference type="SMR" id="A0A4S4F1K0"/>
<dbReference type="InterPro" id="IPR051824">
    <property type="entry name" value="LRR_Rcpt-Like_S/T_Kinase"/>
</dbReference>
<sequence>MIVTQIELEEKLQVLELVRHSFTKLIRIYVKECEIGEESKLLREVPSDVTMIEIDSRNGSSRVVVEHCSAKKFGVVTHQIRPNFRVLKSQNLGGILPPELVKLPHLQEFDISRNYVNGTIPPEWGSLPLVDISLLGNRITGSIPSQIGNITTLNSL</sequence>
<dbReference type="GO" id="GO:0016020">
    <property type="term" value="C:membrane"/>
    <property type="evidence" value="ECO:0007669"/>
    <property type="project" value="UniProtKB-SubCell"/>
</dbReference>
<evidence type="ECO:0000313" key="2">
    <source>
        <dbReference type="EMBL" id="THG23333.1"/>
    </source>
</evidence>